<keyword evidence="3 5" id="KW-0808">Transferase</keyword>
<dbReference type="GO" id="GO:0006526">
    <property type="term" value="P:L-arginine biosynthetic process"/>
    <property type="evidence" value="ECO:0007669"/>
    <property type="project" value="UniProtKB-UniRule"/>
</dbReference>
<dbReference type="InterPro" id="IPR015424">
    <property type="entry name" value="PyrdxlP-dep_Trfase"/>
</dbReference>
<feature type="binding site" evidence="5">
    <location>
        <position position="281"/>
    </location>
    <ligand>
        <name>N(2)-acetyl-L-ornithine</name>
        <dbReference type="ChEBI" id="CHEBI:57805"/>
    </ligand>
</feature>
<dbReference type="InterPro" id="IPR004636">
    <property type="entry name" value="AcOrn/SuccOrn_fam"/>
</dbReference>
<dbReference type="GO" id="GO:0042802">
    <property type="term" value="F:identical protein binding"/>
    <property type="evidence" value="ECO:0007669"/>
    <property type="project" value="TreeGrafter"/>
</dbReference>
<dbReference type="InterPro" id="IPR005814">
    <property type="entry name" value="Aminotrans_3"/>
</dbReference>
<name>A0A1I1AGR9_9FIRM</name>
<sequence length="394" mass="43425">MNKSEVINTAENCLLKTYNRFPKVLDHGEGVYLYDNEGNKYLDFASGIGVMALGYANKEYNDALKAQIDKLMHTSNLYYHEPGAKAAKTVCEKSKMDRVFFTNSGAEAIEGAIKTARKYAYTKDKSTDHEIIAMNSSFHGRTMGALSITGNTHYQEAFKPLIGNVKFADFNDLDSVLELVNEKTCGIIVEPIQGEGGIHPASKVFLEGIRKICDQKDILLIFDEIQCGMGRTGDLFAYESFGIKPDIIAMAKALGCGVPVGAFLMTQKVADKGLVPGDHGSTYGGNPFVCAAVEKVFEIYEKNNITNHVKQITPYLEETLEKLTKKHGNVIMHRGMGFMQGLVLKEGAADVVNKALDKGLICITAEKNVVRLLPPLIIEKEHIDEMARILDEVL</sequence>
<evidence type="ECO:0000256" key="4">
    <source>
        <dbReference type="ARBA" id="ARBA00022898"/>
    </source>
</evidence>
<feature type="binding site" evidence="5">
    <location>
        <begin position="105"/>
        <end position="106"/>
    </location>
    <ligand>
        <name>pyridoxal 5'-phosphate</name>
        <dbReference type="ChEBI" id="CHEBI:597326"/>
    </ligand>
</feature>
<protein>
    <recommendedName>
        <fullName evidence="5">Acetylornithine aminotransferase</fullName>
        <shortName evidence="5">ACOAT</shortName>
        <ecNumber evidence="5">2.6.1.11</ecNumber>
    </recommendedName>
</protein>
<comment type="similarity">
    <text evidence="5">Belongs to the class-III pyridoxal-phosphate-dependent aminotransferase family. ArgD subfamily.</text>
</comment>
<dbReference type="HAMAP" id="MF_01107">
    <property type="entry name" value="ArgD_aminotrans_3"/>
    <property type="match status" value="1"/>
</dbReference>
<dbReference type="UniPathway" id="UPA00068">
    <property type="reaction ID" value="UER00109"/>
</dbReference>
<feature type="binding site" evidence="5">
    <location>
        <position position="282"/>
    </location>
    <ligand>
        <name>pyridoxal 5'-phosphate</name>
        <dbReference type="ChEBI" id="CHEBI:597326"/>
    </ligand>
</feature>
<keyword evidence="7" id="KW-1185">Reference proteome</keyword>
<feature type="binding site" evidence="5">
    <location>
        <begin position="223"/>
        <end position="226"/>
    </location>
    <ligand>
        <name>pyridoxal 5'-phosphate</name>
        <dbReference type="ChEBI" id="CHEBI:597326"/>
    </ligand>
</feature>
<comment type="subcellular location">
    <subcellularLocation>
        <location evidence="5">Cytoplasm</location>
    </subcellularLocation>
</comment>
<dbReference type="InterPro" id="IPR050103">
    <property type="entry name" value="Class-III_PLP-dep_AT"/>
</dbReference>
<dbReference type="STRING" id="1120918.SAMN05216249_12712"/>
<comment type="cofactor">
    <cofactor evidence="5">
        <name>pyridoxal 5'-phosphate</name>
        <dbReference type="ChEBI" id="CHEBI:597326"/>
    </cofactor>
    <text evidence="5">Binds 1 pyridoxal phosphate per subunit.</text>
</comment>
<dbReference type="NCBIfam" id="NF002325">
    <property type="entry name" value="PRK01278.1"/>
    <property type="match status" value="1"/>
</dbReference>
<dbReference type="Pfam" id="PF00202">
    <property type="entry name" value="Aminotran_3"/>
    <property type="match status" value="1"/>
</dbReference>
<dbReference type="InterPro" id="IPR015421">
    <property type="entry name" value="PyrdxlP-dep_Trfase_major"/>
</dbReference>
<dbReference type="OrthoDB" id="9807885at2"/>
<keyword evidence="4 5" id="KW-0663">Pyridoxal phosphate</keyword>
<evidence type="ECO:0000256" key="5">
    <source>
        <dbReference type="HAMAP-Rule" id="MF_01107"/>
    </source>
</evidence>
<dbReference type="GO" id="GO:0005737">
    <property type="term" value="C:cytoplasm"/>
    <property type="evidence" value="ECO:0007669"/>
    <property type="project" value="UniProtKB-SubCell"/>
</dbReference>
<comment type="catalytic activity">
    <reaction evidence="5">
        <text>N(2)-acetyl-L-ornithine + 2-oxoglutarate = N-acetyl-L-glutamate 5-semialdehyde + L-glutamate</text>
        <dbReference type="Rhea" id="RHEA:18049"/>
        <dbReference type="ChEBI" id="CHEBI:16810"/>
        <dbReference type="ChEBI" id="CHEBI:29123"/>
        <dbReference type="ChEBI" id="CHEBI:29985"/>
        <dbReference type="ChEBI" id="CHEBI:57805"/>
        <dbReference type="EC" id="2.6.1.11"/>
    </reaction>
</comment>
<dbReference type="Proteomes" id="UP000198838">
    <property type="component" value="Unassembled WGS sequence"/>
</dbReference>
<dbReference type="PROSITE" id="PS00600">
    <property type="entry name" value="AA_TRANSFER_CLASS_3"/>
    <property type="match status" value="1"/>
</dbReference>
<dbReference type="InterPro" id="IPR015422">
    <property type="entry name" value="PyrdxlP-dep_Trfase_small"/>
</dbReference>
<comment type="subunit">
    <text evidence="5">Homodimer.</text>
</comment>
<keyword evidence="2 5" id="KW-0028">Amino-acid biosynthesis</keyword>
<feature type="binding site" evidence="5">
    <location>
        <position position="141"/>
    </location>
    <ligand>
        <name>N(2)-acetyl-L-ornithine</name>
        <dbReference type="ChEBI" id="CHEBI:57805"/>
    </ligand>
</feature>
<feature type="modified residue" description="N6-(pyridoxal phosphate)lysine" evidence="5">
    <location>
        <position position="252"/>
    </location>
</feature>
<dbReference type="PANTHER" id="PTHR11986:SF79">
    <property type="entry name" value="ACETYLORNITHINE AMINOTRANSFERASE, MITOCHONDRIAL"/>
    <property type="match status" value="1"/>
</dbReference>
<dbReference type="GO" id="GO:0030170">
    <property type="term" value="F:pyridoxal phosphate binding"/>
    <property type="evidence" value="ECO:0007669"/>
    <property type="project" value="InterPro"/>
</dbReference>
<dbReference type="EC" id="2.6.1.11" evidence="5"/>
<dbReference type="Gene3D" id="3.40.640.10">
    <property type="entry name" value="Type I PLP-dependent aspartate aminotransferase-like (Major domain)"/>
    <property type="match status" value="1"/>
</dbReference>
<dbReference type="EMBL" id="FOJY01000027">
    <property type="protein sequence ID" value="SFB37215.1"/>
    <property type="molecule type" value="Genomic_DNA"/>
</dbReference>
<dbReference type="CDD" id="cd00610">
    <property type="entry name" value="OAT_like"/>
    <property type="match status" value="1"/>
</dbReference>
<dbReference type="SUPFAM" id="SSF53383">
    <property type="entry name" value="PLP-dependent transferases"/>
    <property type="match status" value="1"/>
</dbReference>
<gene>
    <name evidence="5" type="primary">argD</name>
    <name evidence="6" type="ORF">SAMN05216249_12712</name>
</gene>
<dbReference type="PANTHER" id="PTHR11986">
    <property type="entry name" value="AMINOTRANSFERASE CLASS III"/>
    <property type="match status" value="1"/>
</dbReference>
<reference evidence="6 7" key="1">
    <citation type="submission" date="2016-10" db="EMBL/GenBank/DDBJ databases">
        <authorList>
            <person name="de Groot N.N."/>
        </authorList>
    </citation>
    <scope>NUCLEOTIDE SEQUENCE [LARGE SCALE GENOMIC DNA]</scope>
    <source>
        <strain evidence="6 7">DSM 5522</strain>
    </source>
</reference>
<organism evidence="6 7">
    <name type="scientific">Acetitomaculum ruminis DSM 5522</name>
    <dbReference type="NCBI Taxonomy" id="1120918"/>
    <lineage>
        <taxon>Bacteria</taxon>
        <taxon>Bacillati</taxon>
        <taxon>Bacillota</taxon>
        <taxon>Clostridia</taxon>
        <taxon>Lachnospirales</taxon>
        <taxon>Lachnospiraceae</taxon>
        <taxon>Acetitomaculum</taxon>
    </lineage>
</organism>
<keyword evidence="1 5" id="KW-0032">Aminotransferase</keyword>
<feature type="binding site" evidence="5">
    <location>
        <position position="138"/>
    </location>
    <ligand>
        <name>pyridoxal 5'-phosphate</name>
        <dbReference type="ChEBI" id="CHEBI:597326"/>
    </ligand>
</feature>
<dbReference type="AlphaFoldDB" id="A0A1I1AGR9"/>
<keyword evidence="5" id="KW-0963">Cytoplasm</keyword>
<evidence type="ECO:0000256" key="2">
    <source>
        <dbReference type="ARBA" id="ARBA00022605"/>
    </source>
</evidence>
<evidence type="ECO:0000313" key="7">
    <source>
        <dbReference type="Proteomes" id="UP000198838"/>
    </source>
</evidence>
<dbReference type="GO" id="GO:0003992">
    <property type="term" value="F:N2-acetyl-L-ornithine:2-oxoglutarate 5-aminotransferase activity"/>
    <property type="evidence" value="ECO:0007669"/>
    <property type="project" value="UniProtKB-UniRule"/>
</dbReference>
<dbReference type="PIRSF" id="PIRSF000521">
    <property type="entry name" value="Transaminase_4ab_Lys_Orn"/>
    <property type="match status" value="1"/>
</dbReference>
<comment type="pathway">
    <text evidence="5">Amino-acid biosynthesis; L-arginine biosynthesis; N(2)-acetyl-L-ornithine from L-glutamate: step 4/4.</text>
</comment>
<dbReference type="InterPro" id="IPR049704">
    <property type="entry name" value="Aminotrans_3_PPA_site"/>
</dbReference>
<dbReference type="Gene3D" id="3.90.1150.10">
    <property type="entry name" value="Aspartate Aminotransferase, domain 1"/>
    <property type="match status" value="1"/>
</dbReference>
<comment type="miscellaneous">
    <text evidence="5">May also have succinyldiaminopimelate aminotransferase activity, thus carrying out the corresponding step in lysine biosynthesis.</text>
</comment>
<proteinExistence type="inferred from homology"/>
<evidence type="ECO:0000256" key="3">
    <source>
        <dbReference type="ARBA" id="ARBA00022679"/>
    </source>
</evidence>
<dbReference type="FunFam" id="3.40.640.10:FF:000004">
    <property type="entry name" value="Acetylornithine aminotransferase"/>
    <property type="match status" value="1"/>
</dbReference>
<accession>A0A1I1AGR9</accession>
<dbReference type="RefSeq" id="WP_092874686.1">
    <property type="nucleotide sequence ID" value="NZ_FOJY01000027.1"/>
</dbReference>
<keyword evidence="5" id="KW-0055">Arginine biosynthesis</keyword>
<evidence type="ECO:0000313" key="6">
    <source>
        <dbReference type="EMBL" id="SFB37215.1"/>
    </source>
</evidence>
<evidence type="ECO:0000256" key="1">
    <source>
        <dbReference type="ARBA" id="ARBA00022576"/>
    </source>
</evidence>
<dbReference type="NCBIfam" id="TIGR00707">
    <property type="entry name" value="argD"/>
    <property type="match status" value="1"/>
</dbReference>